<comment type="caution">
    <text evidence="1">The sequence shown here is derived from an EMBL/GenBank/DDBJ whole genome shotgun (WGS) entry which is preliminary data.</text>
</comment>
<proteinExistence type="predicted"/>
<organism evidence="1 2">
    <name type="scientific">Paenibacillus paeoniae</name>
    <dbReference type="NCBI Taxonomy" id="2292705"/>
    <lineage>
        <taxon>Bacteria</taxon>
        <taxon>Bacillati</taxon>
        <taxon>Bacillota</taxon>
        <taxon>Bacilli</taxon>
        <taxon>Bacillales</taxon>
        <taxon>Paenibacillaceae</taxon>
        <taxon>Paenibacillus</taxon>
    </lineage>
</organism>
<name>A0A371PIN1_9BACL</name>
<dbReference type="EMBL" id="QUBQ01000001">
    <property type="protein sequence ID" value="REK76068.1"/>
    <property type="molecule type" value="Genomic_DNA"/>
</dbReference>
<dbReference type="OrthoDB" id="2604990at2"/>
<reference evidence="1 2" key="1">
    <citation type="submission" date="2018-08" db="EMBL/GenBank/DDBJ databases">
        <title>Paenibacillus sp. M4BSY-1, whole genome shotgun sequence.</title>
        <authorList>
            <person name="Tuo L."/>
        </authorList>
    </citation>
    <scope>NUCLEOTIDE SEQUENCE [LARGE SCALE GENOMIC DNA]</scope>
    <source>
        <strain evidence="1 2">M4BSY-1</strain>
    </source>
</reference>
<protein>
    <submittedName>
        <fullName evidence="1">Uncharacterized protein</fullName>
    </submittedName>
</protein>
<keyword evidence="2" id="KW-1185">Reference proteome</keyword>
<evidence type="ECO:0000313" key="2">
    <source>
        <dbReference type="Proteomes" id="UP000261905"/>
    </source>
</evidence>
<dbReference type="RefSeq" id="WP_116042748.1">
    <property type="nucleotide sequence ID" value="NZ_QUBQ01000001.1"/>
</dbReference>
<dbReference type="AlphaFoldDB" id="A0A371PIN1"/>
<accession>A0A371PIN1</accession>
<dbReference type="Proteomes" id="UP000261905">
    <property type="component" value="Unassembled WGS sequence"/>
</dbReference>
<sequence>MDKLNDLHDYVDKFIEDQVTEKIYVSKHDSAKGKENAWYEIKDVFKIKEKWINFIGKTYHPGNRRKLLAESISITYNELRRVTGWGNSTVGDLLRTSNLMQNTRQIGTEFLAQFGIMTRATYKLVNLKNIDLEYDDTLFKLIEHTVINEMEFIQIIISSISKKRHISGYVVKILNKQLHI</sequence>
<gene>
    <name evidence="1" type="ORF">DX130_03105</name>
</gene>
<evidence type="ECO:0000313" key="1">
    <source>
        <dbReference type="EMBL" id="REK76068.1"/>
    </source>
</evidence>